<keyword evidence="5" id="KW-0677">Repeat</keyword>
<dbReference type="SMART" id="SM01354">
    <property type="entry name" value="BLVR"/>
    <property type="match status" value="1"/>
</dbReference>
<dbReference type="InterPro" id="IPR016024">
    <property type="entry name" value="ARM-type_fold"/>
</dbReference>
<feature type="domain" description="AP-3 complex subunit delta" evidence="9">
    <location>
        <begin position="687"/>
        <end position="840"/>
    </location>
</feature>
<feature type="region of interest" description="Disordered" evidence="8">
    <location>
        <begin position="771"/>
        <end position="791"/>
    </location>
</feature>
<evidence type="ECO:0000256" key="3">
    <source>
        <dbReference type="ARBA" id="ARBA00015717"/>
    </source>
</evidence>
<evidence type="ECO:0000313" key="10">
    <source>
        <dbReference type="EMBL" id="VDN58565.1"/>
    </source>
</evidence>
<accession>A0A0N4UBQ8</accession>
<feature type="compositionally biased region" description="Polar residues" evidence="8">
    <location>
        <begin position="916"/>
        <end position="939"/>
    </location>
</feature>
<dbReference type="InterPro" id="IPR002553">
    <property type="entry name" value="Clathrin/coatomer_adapt-like_N"/>
</dbReference>
<dbReference type="GO" id="GO:0098943">
    <property type="term" value="P:neurotransmitter receptor transport, postsynaptic endosome to lysosome"/>
    <property type="evidence" value="ECO:0007669"/>
    <property type="project" value="TreeGrafter"/>
</dbReference>
<dbReference type="Gene3D" id="1.25.10.10">
    <property type="entry name" value="Leucine-rich Repeat Variant"/>
    <property type="match status" value="1"/>
</dbReference>
<evidence type="ECO:0000256" key="1">
    <source>
        <dbReference type="ARBA" id="ARBA00004308"/>
    </source>
</evidence>
<feature type="compositionally biased region" description="Basic and acidic residues" evidence="8">
    <location>
        <begin position="942"/>
        <end position="965"/>
    </location>
</feature>
<reference evidence="10 12" key="2">
    <citation type="submission" date="2018-11" db="EMBL/GenBank/DDBJ databases">
        <authorList>
            <consortium name="Pathogen Informatics"/>
        </authorList>
    </citation>
    <scope>NUCLEOTIDE SEQUENCE [LARGE SCALE GENOMIC DNA]</scope>
</reference>
<dbReference type="Pfam" id="PF26171">
    <property type="entry name" value="Mu_AP3"/>
    <property type="match status" value="1"/>
</dbReference>
<keyword evidence="7" id="KW-0472">Membrane</keyword>
<dbReference type="STRING" id="318479.A0A0N4UBQ8"/>
<name>A0A0N4UBQ8_DRAME</name>
<feature type="region of interest" description="Disordered" evidence="8">
    <location>
        <begin position="891"/>
        <end position="965"/>
    </location>
</feature>
<comment type="similarity">
    <text evidence="2">Belongs to the adaptor complexes large subunit family.</text>
</comment>
<proteinExistence type="inferred from homology"/>
<dbReference type="GO" id="GO:0030123">
    <property type="term" value="C:AP-3 adaptor complex"/>
    <property type="evidence" value="ECO:0007669"/>
    <property type="project" value="InterPro"/>
</dbReference>
<evidence type="ECO:0000313" key="13">
    <source>
        <dbReference type="WBParaSite" id="DME_0000465501-mRNA-1"/>
    </source>
</evidence>
<evidence type="ECO:0000313" key="11">
    <source>
        <dbReference type="Proteomes" id="UP000038040"/>
    </source>
</evidence>
<keyword evidence="4" id="KW-0813">Transport</keyword>
<dbReference type="GO" id="GO:0006623">
    <property type="term" value="P:protein targeting to vacuole"/>
    <property type="evidence" value="ECO:0007669"/>
    <property type="project" value="TreeGrafter"/>
</dbReference>
<dbReference type="WBParaSite" id="DME_0000465501-mRNA-1">
    <property type="protein sequence ID" value="DME_0000465501-mRNA-1"/>
    <property type="gene ID" value="DME_0000465501"/>
</dbReference>
<dbReference type="GO" id="GO:1904115">
    <property type="term" value="C:axon cytoplasm"/>
    <property type="evidence" value="ECO:0007669"/>
    <property type="project" value="GOC"/>
</dbReference>
<dbReference type="GO" id="GO:0043195">
    <property type="term" value="C:terminal bouton"/>
    <property type="evidence" value="ECO:0007669"/>
    <property type="project" value="TreeGrafter"/>
</dbReference>
<dbReference type="Proteomes" id="UP000274756">
    <property type="component" value="Unassembled WGS sequence"/>
</dbReference>
<evidence type="ECO:0000256" key="4">
    <source>
        <dbReference type="ARBA" id="ARBA00022448"/>
    </source>
</evidence>
<comment type="subcellular location">
    <subcellularLocation>
        <location evidence="1">Endomembrane system</location>
    </subcellularLocation>
</comment>
<dbReference type="Pfam" id="PF01602">
    <property type="entry name" value="Adaptin_N"/>
    <property type="match status" value="1"/>
</dbReference>
<gene>
    <name evidence="10" type="ORF">DME_LOCUS8538</name>
</gene>
<evidence type="ECO:0000256" key="8">
    <source>
        <dbReference type="SAM" id="MobiDB-lite"/>
    </source>
</evidence>
<sequence>MALRKVRSNIDRLFDKNLTDLIRGIRNNKDNEARYIAACIEEIKGELRQDSVFIKTNAIEKLAYLQMMGYEMSWASFNIIEVMASTKFTEKRIGYMAASQCFYDETDVLMLTTNLIRKDLHSANMYETGVALGSFSCFVTSDLARDLTNDVVNLLSSSRPYIRKRCVLVLYKIFLKYPESLRPTFPRLKEKLEDADPGVQSAAVNVICELARKNPKNYLTLAPIFFRLMITSSNNWMLIKIIKLFGALVPLEPRLGKKLLEPLTNLINSTSAMSLLYECINTLIAVLICVSSGAPGDHTASIQLCVQKLGVLIEDSDQNLKYLGLLAMGKILQTHPKAVQAHKDIVLRCLDDKDESIRLRALDLLYGMVSKRNIMEIVRKLMEHVDAAEGSFYRDELLSRIISICSYNNYQYITNFEWYISVLVELTKVEGTKHGSLIAGQMQDVTVRVQSIRHFSVSQMALLVENANLLLIGSAQHRSNICEVLLAAAWICGEYSEHLRNVQGVLEAMLKVKTLVTPGHILSVYVHNIAKLYALLLSRAEAEEDWDAVDSLDNLMLSKLPEFQLADHLEAQERACTLVAAIRVLESFHAKREKVGEYFAKLFEGELNPVAVKAQRKVPVPDGLNLDVWLHEPELNDSEAEDDSYGQTVDDKINDKYRVEDSQNRFHFTDKVLDKKYGKMGSEANELTEKEIQERRARRLAEIENNPYYMKGDLKPSTTMRATKFNVRESSEKLEPVSTEVQSPLEIPGVLGLNRYIEQQQSTLSWKAAKKEKKKRKEKKMKDFKTISSSSEENITTVHQVNRADGEMPENAKSTDDDEEIENLRDADDDAYKALDMDLEENLKESPPTVQTRPNMLNMRQSSNFSKNDPAACSSCNGTAFDEQRISKIIKKRKEKHNKDDGKYRKKTKGKREASQKSTKNQFSPVRSSQSWVDSSKIASSIEKDHSSDHRRISKSRRLETRMKESKNIQELTEIVEPIDKEIYEITSGVCTPSNPNFGSFSNGAISSGDVTPQRSVDNSWSKLRLNLSSYKLLGESKDLKMMYETQVSTEDANQVAVCVVFTNVNGNTIRQLEINILDTLNTRLITEERQSPTASMLLPFQLPPEISTEHIFRFSVGAINVAQRLRGTITFFVEGNGQVYEDKIDFYIRLPTITFILPATIGSDAFELLLASGDVDFKSSAQFSSSNMWSDIIRKITFFGHFTVVDDHNNYASLYAHTIKADPICILVKRQKDKIQIDGRCGDQQLIYSVVDELREIASL</sequence>
<dbReference type="OrthoDB" id="10264595at2759"/>
<dbReference type="GO" id="GO:0098830">
    <property type="term" value="C:presynaptic endosome"/>
    <property type="evidence" value="ECO:0007669"/>
    <property type="project" value="TreeGrafter"/>
</dbReference>
<dbReference type="FunFam" id="1.25.10.10:FF:000251">
    <property type="entry name" value="AP-3 complex subunit delta"/>
    <property type="match status" value="1"/>
</dbReference>
<evidence type="ECO:0000259" key="9">
    <source>
        <dbReference type="SMART" id="SM01354"/>
    </source>
</evidence>
<dbReference type="SUPFAM" id="SSF48371">
    <property type="entry name" value="ARM repeat"/>
    <property type="match status" value="1"/>
</dbReference>
<reference evidence="13" key="1">
    <citation type="submission" date="2017-02" db="UniProtKB">
        <authorList>
            <consortium name="WormBaseParasite"/>
        </authorList>
    </citation>
    <scope>IDENTIFICATION</scope>
</reference>
<dbReference type="GO" id="GO:0016182">
    <property type="term" value="P:synaptic vesicle budding from endosome"/>
    <property type="evidence" value="ECO:0007669"/>
    <property type="project" value="TreeGrafter"/>
</dbReference>
<protein>
    <recommendedName>
        <fullName evidence="3">AP-3 complex subunit delta</fullName>
    </recommendedName>
</protein>
<organism evidence="11 13">
    <name type="scientific">Dracunculus medinensis</name>
    <name type="common">Guinea worm</name>
    <dbReference type="NCBI Taxonomy" id="318479"/>
    <lineage>
        <taxon>Eukaryota</taxon>
        <taxon>Metazoa</taxon>
        <taxon>Ecdysozoa</taxon>
        <taxon>Nematoda</taxon>
        <taxon>Chromadorea</taxon>
        <taxon>Rhabditida</taxon>
        <taxon>Spirurina</taxon>
        <taxon>Dracunculoidea</taxon>
        <taxon>Dracunculidae</taxon>
        <taxon>Dracunculus</taxon>
    </lineage>
</organism>
<dbReference type="InterPro" id="IPR011989">
    <property type="entry name" value="ARM-like"/>
</dbReference>
<keyword evidence="6" id="KW-0653">Protein transport</keyword>
<evidence type="ECO:0000256" key="2">
    <source>
        <dbReference type="ARBA" id="ARBA00006613"/>
    </source>
</evidence>
<dbReference type="Proteomes" id="UP000038040">
    <property type="component" value="Unplaced"/>
</dbReference>
<dbReference type="EMBL" id="UYYG01001169">
    <property type="protein sequence ID" value="VDN58565.1"/>
    <property type="molecule type" value="Genomic_DNA"/>
</dbReference>
<evidence type="ECO:0000313" key="12">
    <source>
        <dbReference type="Proteomes" id="UP000274756"/>
    </source>
</evidence>
<evidence type="ECO:0000256" key="7">
    <source>
        <dbReference type="ARBA" id="ARBA00023136"/>
    </source>
</evidence>
<dbReference type="AlphaFoldDB" id="A0A0N4UBQ8"/>
<dbReference type="InterPro" id="IPR058898">
    <property type="entry name" value="Mu_AP3"/>
</dbReference>
<dbReference type="PANTHER" id="PTHR22781">
    <property type="entry name" value="DELTA ADAPTIN-RELATED"/>
    <property type="match status" value="1"/>
</dbReference>
<dbReference type="InterPro" id="IPR010474">
    <property type="entry name" value="AP3D_dom_metazoa"/>
</dbReference>
<dbReference type="GO" id="GO:0010008">
    <property type="term" value="C:endosome membrane"/>
    <property type="evidence" value="ECO:0007669"/>
    <property type="project" value="TreeGrafter"/>
</dbReference>
<evidence type="ECO:0000256" key="5">
    <source>
        <dbReference type="ARBA" id="ARBA00022737"/>
    </source>
</evidence>
<evidence type="ECO:0000256" key="6">
    <source>
        <dbReference type="ARBA" id="ARBA00022927"/>
    </source>
</evidence>
<dbReference type="GO" id="GO:0048499">
    <property type="term" value="P:synaptic vesicle membrane organization"/>
    <property type="evidence" value="ECO:0007669"/>
    <property type="project" value="TreeGrafter"/>
</dbReference>
<dbReference type="InterPro" id="IPR017105">
    <property type="entry name" value="AP3_complex_dsu"/>
</dbReference>
<dbReference type="GO" id="GO:0048490">
    <property type="term" value="P:anterograde synaptic vesicle transport"/>
    <property type="evidence" value="ECO:0007669"/>
    <property type="project" value="TreeGrafter"/>
</dbReference>
<dbReference type="GO" id="GO:0006896">
    <property type="term" value="P:Golgi to vacuole transport"/>
    <property type="evidence" value="ECO:0007669"/>
    <property type="project" value="TreeGrafter"/>
</dbReference>
<dbReference type="PANTHER" id="PTHR22781:SF12">
    <property type="entry name" value="AP-3 COMPLEX SUBUNIT DELTA-1"/>
    <property type="match status" value="1"/>
</dbReference>
<keyword evidence="12" id="KW-1185">Reference proteome</keyword>
<dbReference type="Pfam" id="PF06375">
    <property type="entry name" value="AP3D1"/>
    <property type="match status" value="1"/>
</dbReference>